<accession>A9KXH6</accession>
<feature type="signal peptide" evidence="1">
    <location>
        <begin position="1"/>
        <end position="24"/>
    </location>
</feature>
<dbReference type="SUPFAM" id="SSF51261">
    <property type="entry name" value="Duplicated hybrid motif"/>
    <property type="match status" value="1"/>
</dbReference>
<dbReference type="InterPro" id="IPR016047">
    <property type="entry name" value="M23ase_b-sheet_dom"/>
</dbReference>
<organism evidence="3 4">
    <name type="scientific">Shewanella baltica (strain OS195)</name>
    <dbReference type="NCBI Taxonomy" id="399599"/>
    <lineage>
        <taxon>Bacteria</taxon>
        <taxon>Pseudomonadati</taxon>
        <taxon>Pseudomonadota</taxon>
        <taxon>Gammaproteobacteria</taxon>
        <taxon>Alteromonadales</taxon>
        <taxon>Shewanellaceae</taxon>
        <taxon>Shewanella</taxon>
    </lineage>
</organism>
<dbReference type="PANTHER" id="PTHR21666:SF270">
    <property type="entry name" value="MUREIN HYDROLASE ACTIVATOR ENVC"/>
    <property type="match status" value="1"/>
</dbReference>
<dbReference type="KEGG" id="sbn:Sbal195_1743"/>
<dbReference type="RefSeq" id="WP_006087477.1">
    <property type="nucleotide sequence ID" value="NC_009997.1"/>
</dbReference>
<dbReference type="PROSITE" id="PS51257">
    <property type="entry name" value="PROKAR_LIPOPROTEIN"/>
    <property type="match status" value="1"/>
</dbReference>
<sequence precursor="true">MLIVRIKSLVILASLAVGCTSSFAASSFRPTPAKDCILASPIQSSASIGASVKPPFPPVQLDISVPIEPTLFPSGDFNYLVYELHFQNYTDESLKLQELEIVDVSRTPSRAVVAFTGSQLYERLLPIGADKIDDEHPIDGGKRAVALICLAFDNAVTIPDKLGHRMLVGDSVAEGPIIGTRHTKLNTLAPPVMGKDWVAANGPSLHSHHRTGLFVAGGVAHLSRRFAIDWKQKDEQGEMYYGDARDVRSYYSYDEKVFAVADATVVSAQDGLPDNIPRTAAGFNTAVSLTMENVAGNAVVLDIGDGQYAYYAHMKPGSIRVKAGEHVKRGDWLGQIGNSGDSRWPHLHFQVTTSPDILASEGLPFVIDHYRTRDDNGVWQSRTSEYPIGDIAVEFVLDSVTPLK</sequence>
<dbReference type="InterPro" id="IPR050570">
    <property type="entry name" value="Cell_wall_metabolism_enzyme"/>
</dbReference>
<dbReference type="HOGENOM" id="CLU_044200_0_0_6"/>
<dbReference type="Proteomes" id="UP000000770">
    <property type="component" value="Chromosome"/>
</dbReference>
<dbReference type="CDD" id="cd12797">
    <property type="entry name" value="M23_peptidase"/>
    <property type="match status" value="1"/>
</dbReference>
<dbReference type="AlphaFoldDB" id="A9KXH6"/>
<dbReference type="Pfam" id="PF01551">
    <property type="entry name" value="Peptidase_M23"/>
    <property type="match status" value="1"/>
</dbReference>
<dbReference type="InterPro" id="IPR011055">
    <property type="entry name" value="Dup_hybrid_motif"/>
</dbReference>
<dbReference type="EMBL" id="CP000891">
    <property type="protein sequence ID" value="ABX48915.1"/>
    <property type="molecule type" value="Genomic_DNA"/>
</dbReference>
<protein>
    <submittedName>
        <fullName evidence="3">Peptidase M23B</fullName>
    </submittedName>
</protein>
<reference evidence="3 4" key="1">
    <citation type="submission" date="2007-11" db="EMBL/GenBank/DDBJ databases">
        <title>Complete sequence of chromosome of Shewanella baltica OS195.</title>
        <authorList>
            <consortium name="US DOE Joint Genome Institute"/>
            <person name="Copeland A."/>
            <person name="Lucas S."/>
            <person name="Lapidus A."/>
            <person name="Barry K."/>
            <person name="Glavina del Rio T."/>
            <person name="Dalin E."/>
            <person name="Tice H."/>
            <person name="Pitluck S."/>
            <person name="Chain P."/>
            <person name="Malfatti S."/>
            <person name="Shin M."/>
            <person name="Vergez L."/>
            <person name="Schmutz J."/>
            <person name="Larimer F."/>
            <person name="Land M."/>
            <person name="Hauser L."/>
            <person name="Kyrpides N."/>
            <person name="Kim E."/>
            <person name="Brettar I."/>
            <person name="Rodrigues J."/>
            <person name="Konstantinidis K."/>
            <person name="Klappenbach J."/>
            <person name="Hofle M."/>
            <person name="Tiedje J."/>
            <person name="Richardson P."/>
        </authorList>
    </citation>
    <scope>NUCLEOTIDE SEQUENCE [LARGE SCALE GENOMIC DNA]</scope>
    <source>
        <strain evidence="3 4">OS195</strain>
    </source>
</reference>
<dbReference type="GO" id="GO:0004222">
    <property type="term" value="F:metalloendopeptidase activity"/>
    <property type="evidence" value="ECO:0007669"/>
    <property type="project" value="TreeGrafter"/>
</dbReference>
<evidence type="ECO:0000256" key="1">
    <source>
        <dbReference type="SAM" id="SignalP"/>
    </source>
</evidence>
<evidence type="ECO:0000313" key="3">
    <source>
        <dbReference type="EMBL" id="ABX48915.1"/>
    </source>
</evidence>
<evidence type="ECO:0000259" key="2">
    <source>
        <dbReference type="Pfam" id="PF01551"/>
    </source>
</evidence>
<dbReference type="Gene3D" id="2.70.70.10">
    <property type="entry name" value="Glucose Permease (Domain IIA)"/>
    <property type="match status" value="1"/>
</dbReference>
<keyword evidence="1" id="KW-0732">Signal</keyword>
<dbReference type="GeneID" id="11771962"/>
<feature type="domain" description="M23ase beta-sheet core" evidence="2">
    <location>
        <begin position="254"/>
        <end position="352"/>
    </location>
</feature>
<feature type="chain" id="PRO_5002737475" evidence="1">
    <location>
        <begin position="25"/>
        <end position="404"/>
    </location>
</feature>
<dbReference type="PANTHER" id="PTHR21666">
    <property type="entry name" value="PEPTIDASE-RELATED"/>
    <property type="match status" value="1"/>
</dbReference>
<evidence type="ECO:0000313" key="4">
    <source>
        <dbReference type="Proteomes" id="UP000000770"/>
    </source>
</evidence>
<proteinExistence type="predicted"/>
<gene>
    <name evidence="3" type="ordered locus">Sbal195_1743</name>
</gene>
<name>A9KXH6_SHEB9</name>